<organism evidence="2 3">
    <name type="scientific">Cylindrospermopsis raciborskii CENA303</name>
    <dbReference type="NCBI Taxonomy" id="1170769"/>
    <lineage>
        <taxon>Bacteria</taxon>
        <taxon>Bacillati</taxon>
        <taxon>Cyanobacteriota</taxon>
        <taxon>Cyanophyceae</taxon>
        <taxon>Nostocales</taxon>
        <taxon>Aphanizomenonaceae</taxon>
        <taxon>Cylindrospermopsis</taxon>
    </lineage>
</organism>
<gene>
    <name evidence="2" type="ORF">B7O87_05430</name>
</gene>
<evidence type="ECO:0000256" key="1">
    <source>
        <dbReference type="SAM" id="SignalP"/>
    </source>
</evidence>
<dbReference type="InterPro" id="IPR037107">
    <property type="entry name" value="Put_OMP_sf"/>
</dbReference>
<evidence type="ECO:0000313" key="2">
    <source>
        <dbReference type="EMBL" id="OSO93758.1"/>
    </source>
</evidence>
<evidence type="ECO:0008006" key="4">
    <source>
        <dbReference type="Google" id="ProtNLM"/>
    </source>
</evidence>
<dbReference type="EMBL" id="NBYN01000024">
    <property type="protein sequence ID" value="OSO93758.1"/>
    <property type="molecule type" value="Genomic_DNA"/>
</dbReference>
<protein>
    <recommendedName>
        <fullName evidence="4">Lipid A deacylase LpxR family protein</fullName>
    </recommendedName>
</protein>
<dbReference type="InterPro" id="IPR018707">
    <property type="entry name" value="LpxR"/>
</dbReference>
<evidence type="ECO:0000313" key="3">
    <source>
        <dbReference type="Proteomes" id="UP000192997"/>
    </source>
</evidence>
<dbReference type="Gene3D" id="2.40.128.140">
    <property type="entry name" value="Outer membrane protein"/>
    <property type="match status" value="1"/>
</dbReference>
<comment type="caution">
    <text evidence="2">The sequence shown here is derived from an EMBL/GenBank/DDBJ whole genome shotgun (WGS) entry which is preliminary data.</text>
</comment>
<feature type="chain" id="PRO_5012552750" description="Lipid A deacylase LpxR family protein" evidence="1">
    <location>
        <begin position="20"/>
        <end position="343"/>
    </location>
</feature>
<reference evidence="3" key="1">
    <citation type="submission" date="2017-04" db="EMBL/GenBank/DDBJ databases">
        <authorList>
            <person name="Abreu V.A."/>
            <person name="Popin R.V."/>
            <person name="Rigonato J."/>
            <person name="Andreote A.P."/>
            <person name="Schaker P.C."/>
            <person name="Hoff-Risseti C."/>
            <person name="Alvarenga D.O."/>
            <person name="Varani A.M."/>
            <person name="Fiore M.F."/>
        </authorList>
    </citation>
    <scope>NUCLEOTIDE SEQUENCE [LARGE SCALE GENOMIC DNA]</scope>
    <source>
        <strain evidence="3">CENA303</strain>
    </source>
</reference>
<feature type="signal peptide" evidence="1">
    <location>
        <begin position="1"/>
        <end position="19"/>
    </location>
</feature>
<proteinExistence type="predicted"/>
<dbReference type="AlphaFoldDB" id="A0A1X4G9D4"/>
<name>A0A1X4G9D4_9CYAN</name>
<sequence>MNRPLVAVIFAALAGPVAAQDAAEWSWRGTYSVLVENDKFNSFDQAKQTDRNFTNGIRFNWMSEPGLRWGPLRELAGWIPVFDASGKTRAGLGFGQNMYTPEDISRRDLITNDRPYSGWTYLAAALTSDLGEGQNRGRLDTLELQLGIVGPQSYAEQTQKEYHKLIGARAPMGWNNQLKNEPGIALFYERKWRRMRTPLPDFPLFELDMTPHVGASVGNVFTYGAAGATFRIGRDLGVDYGPPRIRPGLAGSLHIDPPLDRYAYYAFFGFEGRAVARDITLDGNTFARSHSVNRRPLVGDLQMGFAVVVERIRGTFSYVMRTREFEDQKNPDRFGALSISYRF</sequence>
<keyword evidence="1" id="KW-0732">Signal</keyword>
<dbReference type="Proteomes" id="UP000192997">
    <property type="component" value="Unassembled WGS sequence"/>
</dbReference>
<dbReference type="Pfam" id="PF09982">
    <property type="entry name" value="LpxR"/>
    <property type="match status" value="1"/>
</dbReference>
<accession>A0A1X4G9D4</accession>